<dbReference type="OrthoDB" id="10267139at2759"/>
<dbReference type="Proteomes" id="UP000469558">
    <property type="component" value="Unassembled WGS sequence"/>
</dbReference>
<accession>A0A8T9BXW8</accession>
<feature type="compositionally biased region" description="Basic and acidic residues" evidence="1">
    <location>
        <begin position="102"/>
        <end position="124"/>
    </location>
</feature>
<sequence length="220" mass="24646">MCNYEEESPLPEYAQNILPEQRRPVLLLISHRHSPPLNLAPHLKVDVRGLPNPPKHIRDAHSGTSRRLQRWLNGDSQFIAKRDAIKLLLDNHKNKSVLRPEASTDRGLDPDSEQRPRSGDKIEAGDVTSGQEGATSYSNHETLDRPFSEEPELRISIFCAMGRHRSVAMAEELSKMSWAGWGVRFEHRDISKKRAAGREGGGKQGRGMRGGTSTVNNDSE</sequence>
<reference evidence="3 4" key="1">
    <citation type="submission" date="2018-05" db="EMBL/GenBank/DDBJ databases">
        <title>Genome sequencing and assembly of the regulated plant pathogen Lachnellula willkommii and related sister species for the development of diagnostic species identification markers.</title>
        <authorList>
            <person name="Giroux E."/>
            <person name="Bilodeau G."/>
        </authorList>
    </citation>
    <scope>NUCLEOTIDE SEQUENCE [LARGE SCALE GENOMIC DNA]</scope>
    <source>
        <strain evidence="3 4">CBS 268.59</strain>
    </source>
</reference>
<keyword evidence="4" id="KW-1185">Reference proteome</keyword>
<feature type="compositionally biased region" description="Polar residues" evidence="1">
    <location>
        <begin position="128"/>
        <end position="140"/>
    </location>
</feature>
<feature type="region of interest" description="Disordered" evidence="1">
    <location>
        <begin position="192"/>
        <end position="220"/>
    </location>
</feature>
<dbReference type="EMBL" id="QGMK01002311">
    <property type="protein sequence ID" value="TVY59576.1"/>
    <property type="molecule type" value="Genomic_DNA"/>
</dbReference>
<dbReference type="AlphaFoldDB" id="A0A8T9BXW8"/>
<organism evidence="3 4">
    <name type="scientific">Lachnellula suecica</name>
    <dbReference type="NCBI Taxonomy" id="602035"/>
    <lineage>
        <taxon>Eukaryota</taxon>
        <taxon>Fungi</taxon>
        <taxon>Dikarya</taxon>
        <taxon>Ascomycota</taxon>
        <taxon>Pezizomycotina</taxon>
        <taxon>Leotiomycetes</taxon>
        <taxon>Helotiales</taxon>
        <taxon>Lachnaceae</taxon>
        <taxon>Lachnellula</taxon>
    </lineage>
</organism>
<dbReference type="Pfam" id="PF22740">
    <property type="entry name" value="PapZ_C"/>
    <property type="match status" value="1"/>
</dbReference>
<dbReference type="InterPro" id="IPR053931">
    <property type="entry name" value="RapZ_C"/>
</dbReference>
<evidence type="ECO:0000259" key="2">
    <source>
        <dbReference type="Pfam" id="PF22740"/>
    </source>
</evidence>
<evidence type="ECO:0000256" key="1">
    <source>
        <dbReference type="SAM" id="MobiDB-lite"/>
    </source>
</evidence>
<gene>
    <name evidence="3" type="ORF">LSUE1_G008664</name>
</gene>
<proteinExistence type="predicted"/>
<feature type="region of interest" description="Disordered" evidence="1">
    <location>
        <begin position="98"/>
        <end position="147"/>
    </location>
</feature>
<name>A0A8T9BXW8_9HELO</name>
<evidence type="ECO:0000313" key="4">
    <source>
        <dbReference type="Proteomes" id="UP000469558"/>
    </source>
</evidence>
<evidence type="ECO:0000313" key="3">
    <source>
        <dbReference type="EMBL" id="TVY59576.1"/>
    </source>
</evidence>
<protein>
    <recommendedName>
        <fullName evidence="2">RapZ C-terminal domain-containing protein</fullName>
    </recommendedName>
</protein>
<comment type="caution">
    <text evidence="3">The sequence shown here is derived from an EMBL/GenBank/DDBJ whole genome shotgun (WGS) entry which is preliminary data.</text>
</comment>
<feature type="domain" description="RapZ C-terminal" evidence="2">
    <location>
        <begin position="150"/>
        <end position="190"/>
    </location>
</feature>